<evidence type="ECO:0000313" key="3">
    <source>
        <dbReference type="Proteomes" id="UP001257914"/>
    </source>
</evidence>
<evidence type="ECO:0000259" key="1">
    <source>
        <dbReference type="Pfam" id="PF08245"/>
    </source>
</evidence>
<dbReference type="GO" id="GO:0016874">
    <property type="term" value="F:ligase activity"/>
    <property type="evidence" value="ECO:0007669"/>
    <property type="project" value="UniProtKB-KW"/>
</dbReference>
<proteinExistence type="predicted"/>
<sequence length="63" mass="7163">MEASSHGLDQYRLDGIELAAAAFTNLGRDHMDYHPTVEHYFNAKMALFERVLPKGSPAVIFRR</sequence>
<dbReference type="Gene3D" id="3.40.1190.10">
    <property type="entry name" value="Mur-like, catalytic domain"/>
    <property type="match status" value="1"/>
</dbReference>
<dbReference type="PANTHER" id="PTHR23135">
    <property type="entry name" value="MUR LIGASE FAMILY MEMBER"/>
    <property type="match status" value="1"/>
</dbReference>
<dbReference type="PANTHER" id="PTHR23135:SF4">
    <property type="entry name" value="UDP-N-ACETYLMURAMOYL-L-ALANYL-D-GLUTAMATE--2,6-DIAMINOPIMELATE LIGASE MURE HOMOLOG, CHLOROPLASTIC"/>
    <property type="match status" value="1"/>
</dbReference>
<name>A0ABU3QYU9_9GAMM</name>
<reference evidence="2 3" key="1">
    <citation type="submission" date="2023-10" db="EMBL/GenBank/DDBJ databases">
        <title>Psychrosphaera aquimaarina strain SW33 isolated from seawater.</title>
        <authorList>
            <person name="Bayburt H."/>
            <person name="Kim J.M."/>
            <person name="Choi B.J."/>
            <person name="Jeon C.O."/>
        </authorList>
    </citation>
    <scope>NUCLEOTIDE SEQUENCE [LARGE SCALE GENOMIC DNA]</scope>
    <source>
        <strain evidence="2 3">KCTC 52743</strain>
    </source>
</reference>
<dbReference type="InterPro" id="IPR036565">
    <property type="entry name" value="Mur-like_cat_sf"/>
</dbReference>
<dbReference type="Pfam" id="PF08245">
    <property type="entry name" value="Mur_ligase_M"/>
    <property type="match status" value="1"/>
</dbReference>
<dbReference type="Proteomes" id="UP001257914">
    <property type="component" value="Unassembled WGS sequence"/>
</dbReference>
<accession>A0ABU3QYU9</accession>
<keyword evidence="2" id="KW-0436">Ligase</keyword>
<organism evidence="2 3">
    <name type="scientific">Psychrosphaera aquimarina</name>
    <dbReference type="NCBI Taxonomy" id="2044854"/>
    <lineage>
        <taxon>Bacteria</taxon>
        <taxon>Pseudomonadati</taxon>
        <taxon>Pseudomonadota</taxon>
        <taxon>Gammaproteobacteria</taxon>
        <taxon>Alteromonadales</taxon>
        <taxon>Pseudoalteromonadaceae</taxon>
        <taxon>Psychrosphaera</taxon>
    </lineage>
</organism>
<dbReference type="SUPFAM" id="SSF53623">
    <property type="entry name" value="MurD-like peptide ligases, catalytic domain"/>
    <property type="match status" value="1"/>
</dbReference>
<evidence type="ECO:0000313" key="2">
    <source>
        <dbReference type="EMBL" id="MDU0112614.1"/>
    </source>
</evidence>
<dbReference type="RefSeq" id="WP_315946330.1">
    <property type="nucleotide sequence ID" value="NZ_JAWCUA010000004.1"/>
</dbReference>
<feature type="domain" description="Mur ligase central" evidence="1">
    <location>
        <begin position="1"/>
        <end position="60"/>
    </location>
</feature>
<dbReference type="InterPro" id="IPR013221">
    <property type="entry name" value="Mur_ligase_cen"/>
</dbReference>
<keyword evidence="3" id="KW-1185">Reference proteome</keyword>
<protein>
    <submittedName>
        <fullName evidence="2">Mur ligase family protein</fullName>
    </submittedName>
</protein>
<gene>
    <name evidence="2" type="ORF">RT723_06265</name>
</gene>
<dbReference type="EMBL" id="JAWCUA010000004">
    <property type="protein sequence ID" value="MDU0112614.1"/>
    <property type="molecule type" value="Genomic_DNA"/>
</dbReference>
<comment type="caution">
    <text evidence="2">The sequence shown here is derived from an EMBL/GenBank/DDBJ whole genome shotgun (WGS) entry which is preliminary data.</text>
</comment>